<name>A0A547Q2S5_9RHOB</name>
<evidence type="ECO:0000259" key="2">
    <source>
        <dbReference type="Pfam" id="PF13683"/>
    </source>
</evidence>
<sequence length="81" mass="9239">MVFLRFPEHSGGPLQWGRTIPDPSHPRENRSCESFHGQMRGDLLNGEIFQALREAQIILDKSRNCYDIKRPQSARASITCA</sequence>
<feature type="compositionally biased region" description="Basic and acidic residues" evidence="1">
    <location>
        <begin position="24"/>
        <end position="33"/>
    </location>
</feature>
<dbReference type="RefSeq" id="WP_425465480.1">
    <property type="nucleotide sequence ID" value="NZ_VFSV01000014.1"/>
</dbReference>
<evidence type="ECO:0000256" key="1">
    <source>
        <dbReference type="SAM" id="MobiDB-lite"/>
    </source>
</evidence>
<evidence type="ECO:0000313" key="4">
    <source>
        <dbReference type="Proteomes" id="UP000318590"/>
    </source>
</evidence>
<dbReference type="InterPro" id="IPR001584">
    <property type="entry name" value="Integrase_cat-core"/>
</dbReference>
<reference evidence="3 4" key="1">
    <citation type="submission" date="2019-06" db="EMBL/GenBank/DDBJ databases">
        <title>Paenimaribius caenipelagi gen. nov., sp. nov., isolated from a tidal flat.</title>
        <authorList>
            <person name="Yoon J.-H."/>
        </authorList>
    </citation>
    <scope>NUCLEOTIDE SEQUENCE [LARGE SCALE GENOMIC DNA]</scope>
    <source>
        <strain evidence="3 4">JBTF-M29</strain>
    </source>
</reference>
<accession>A0A547Q2S5</accession>
<dbReference type="Proteomes" id="UP000318590">
    <property type="component" value="Unassembled WGS sequence"/>
</dbReference>
<comment type="caution">
    <text evidence="3">The sequence shown here is derived from an EMBL/GenBank/DDBJ whole genome shotgun (WGS) entry which is preliminary data.</text>
</comment>
<dbReference type="GO" id="GO:0015074">
    <property type="term" value="P:DNA integration"/>
    <property type="evidence" value="ECO:0007669"/>
    <property type="project" value="InterPro"/>
</dbReference>
<feature type="domain" description="Integrase catalytic" evidence="2">
    <location>
        <begin position="22"/>
        <end position="74"/>
    </location>
</feature>
<organism evidence="3 4">
    <name type="scientific">Palleronia caenipelagi</name>
    <dbReference type="NCBI Taxonomy" id="2489174"/>
    <lineage>
        <taxon>Bacteria</taxon>
        <taxon>Pseudomonadati</taxon>
        <taxon>Pseudomonadota</taxon>
        <taxon>Alphaproteobacteria</taxon>
        <taxon>Rhodobacterales</taxon>
        <taxon>Roseobacteraceae</taxon>
        <taxon>Palleronia</taxon>
    </lineage>
</organism>
<proteinExistence type="predicted"/>
<keyword evidence="4" id="KW-1185">Reference proteome</keyword>
<evidence type="ECO:0000313" key="3">
    <source>
        <dbReference type="EMBL" id="TRD20648.1"/>
    </source>
</evidence>
<dbReference type="AlphaFoldDB" id="A0A547Q2S5"/>
<feature type="region of interest" description="Disordered" evidence="1">
    <location>
        <begin position="14"/>
        <end position="33"/>
    </location>
</feature>
<dbReference type="Pfam" id="PF13683">
    <property type="entry name" value="rve_3"/>
    <property type="match status" value="1"/>
</dbReference>
<protein>
    <submittedName>
        <fullName evidence="3">Transposase</fullName>
    </submittedName>
</protein>
<gene>
    <name evidence="3" type="ORF">FEV53_10145</name>
</gene>
<dbReference type="EMBL" id="VFSV01000014">
    <property type="protein sequence ID" value="TRD20648.1"/>
    <property type="molecule type" value="Genomic_DNA"/>
</dbReference>